<dbReference type="EMBL" id="FJVC01000348">
    <property type="protein sequence ID" value="CZT48728.1"/>
    <property type="molecule type" value="Genomic_DNA"/>
</dbReference>
<evidence type="ECO:0000313" key="2">
    <source>
        <dbReference type="Proteomes" id="UP000177625"/>
    </source>
</evidence>
<dbReference type="AlphaFoldDB" id="A0A1E1MHY7"/>
<name>A0A1E1MHY7_RHYSE</name>
<dbReference type="Proteomes" id="UP000177625">
    <property type="component" value="Unassembled WGS sequence"/>
</dbReference>
<protein>
    <submittedName>
        <fullName evidence="1">Uncharacterized protein</fullName>
    </submittedName>
</protein>
<accession>A0A1E1MHY7</accession>
<keyword evidence="2" id="KW-1185">Reference proteome</keyword>
<gene>
    <name evidence="1" type="ORF">RSE6_09473</name>
</gene>
<evidence type="ECO:0000313" key="1">
    <source>
        <dbReference type="EMBL" id="CZT48728.1"/>
    </source>
</evidence>
<reference evidence="2" key="1">
    <citation type="submission" date="2016-03" db="EMBL/GenBank/DDBJ databases">
        <authorList>
            <person name="Guldener U."/>
        </authorList>
    </citation>
    <scope>NUCLEOTIDE SEQUENCE [LARGE SCALE GENOMIC DNA]</scope>
</reference>
<sequence length="59" mass="7104">MKIYLPIRRLIVDYKIKLTRENTLTTEPLYYMLDEYLAKAKRYITENLYKGFIALSNTP</sequence>
<proteinExistence type="predicted"/>
<organism evidence="1 2">
    <name type="scientific">Rhynchosporium secalis</name>
    <name type="common">Barley scald fungus</name>
    <dbReference type="NCBI Taxonomy" id="38038"/>
    <lineage>
        <taxon>Eukaryota</taxon>
        <taxon>Fungi</taxon>
        <taxon>Dikarya</taxon>
        <taxon>Ascomycota</taxon>
        <taxon>Pezizomycotina</taxon>
        <taxon>Leotiomycetes</taxon>
        <taxon>Helotiales</taxon>
        <taxon>Ploettnerulaceae</taxon>
        <taxon>Rhynchosporium</taxon>
    </lineage>
</organism>